<keyword evidence="6" id="KW-1185">Reference proteome</keyword>
<proteinExistence type="predicted"/>
<dbReference type="PANTHER" id="PTHR11103">
    <property type="entry name" value="SLR1189 PROTEIN"/>
    <property type="match status" value="1"/>
</dbReference>
<dbReference type="OrthoDB" id="9803687at2"/>
<dbReference type="Pfam" id="PF02574">
    <property type="entry name" value="S-methyl_trans"/>
    <property type="match status" value="1"/>
</dbReference>
<reference evidence="5 6" key="1">
    <citation type="submission" date="2016-10" db="EMBL/GenBank/DDBJ databases">
        <authorList>
            <person name="de Groot N.N."/>
        </authorList>
    </citation>
    <scope>NUCLEOTIDE SEQUENCE [LARGE SCALE GENOMIC DNA]</scope>
    <source>
        <strain evidence="5 6">DSM 19886</strain>
    </source>
</reference>
<feature type="binding site" evidence="3">
    <location>
        <position position="291"/>
    </location>
    <ligand>
        <name>Zn(2+)</name>
        <dbReference type="ChEBI" id="CHEBI:29105"/>
    </ligand>
</feature>
<dbReference type="PANTHER" id="PTHR11103:SF18">
    <property type="entry name" value="SLR1189 PROTEIN"/>
    <property type="match status" value="1"/>
</dbReference>
<sequence>MQNIFKSDKYYLTDGGLETSLVYNQGVSLNEFAAFELLLTLSGKNALKKYYSPYLKFAATKKIAFILETPTWRANSDWGRKLGYSNDELIAVNINAVGFMCEIVKEQTQKSEILISGSIGPRGDGYVVENNMTVKEAYNYHHNQIKAFEMVDADLITALTLNYVEEAIGIVLGAKKNNLPVVISFTVELDGKLPSGQCLKDALIEVDTKTNNYPCHYMINCAHPNHFMDVLSPHDDWINRIKGIRANSSTKSHQELDRATELDPGNKYDLALKYKELHQILPNLNVLGGCCGTDIGHIKAICDILIK</sequence>
<gene>
    <name evidence="5" type="ORF">SAMN04488514_107161</name>
</gene>
<evidence type="ECO:0000256" key="1">
    <source>
        <dbReference type="ARBA" id="ARBA00022603"/>
    </source>
</evidence>
<dbReference type="EMBL" id="FNGV01000007">
    <property type="protein sequence ID" value="SDM31758.1"/>
    <property type="molecule type" value="Genomic_DNA"/>
</dbReference>
<dbReference type="Gene3D" id="3.20.20.330">
    <property type="entry name" value="Homocysteine-binding-like domain"/>
    <property type="match status" value="1"/>
</dbReference>
<evidence type="ECO:0000313" key="5">
    <source>
        <dbReference type="EMBL" id="SDM31758.1"/>
    </source>
</evidence>
<evidence type="ECO:0000313" key="6">
    <source>
        <dbReference type="Proteomes" id="UP000199440"/>
    </source>
</evidence>
<keyword evidence="2 3" id="KW-0808">Transferase</keyword>
<name>A0A1G9S8G1_9FLAO</name>
<dbReference type="PROSITE" id="PS50970">
    <property type="entry name" value="HCY"/>
    <property type="match status" value="1"/>
</dbReference>
<evidence type="ECO:0000256" key="2">
    <source>
        <dbReference type="ARBA" id="ARBA00022679"/>
    </source>
</evidence>
<evidence type="ECO:0000256" key="3">
    <source>
        <dbReference type="PROSITE-ProRule" id="PRU00333"/>
    </source>
</evidence>
<feature type="domain" description="Hcy-binding" evidence="4">
    <location>
        <begin position="1"/>
        <end position="305"/>
    </location>
</feature>
<dbReference type="Proteomes" id="UP000199440">
    <property type="component" value="Unassembled WGS sequence"/>
</dbReference>
<dbReference type="GO" id="GO:0032259">
    <property type="term" value="P:methylation"/>
    <property type="evidence" value="ECO:0007669"/>
    <property type="project" value="UniProtKB-KW"/>
</dbReference>
<dbReference type="GO" id="GO:0046872">
    <property type="term" value="F:metal ion binding"/>
    <property type="evidence" value="ECO:0007669"/>
    <property type="project" value="UniProtKB-KW"/>
</dbReference>
<dbReference type="GO" id="GO:0008168">
    <property type="term" value="F:methyltransferase activity"/>
    <property type="evidence" value="ECO:0007669"/>
    <property type="project" value="UniProtKB-UniRule"/>
</dbReference>
<dbReference type="InterPro" id="IPR036589">
    <property type="entry name" value="HCY_dom_sf"/>
</dbReference>
<dbReference type="InterPro" id="IPR003726">
    <property type="entry name" value="HCY_dom"/>
</dbReference>
<dbReference type="SUPFAM" id="SSF82282">
    <property type="entry name" value="Homocysteine S-methyltransferase"/>
    <property type="match status" value="1"/>
</dbReference>
<protein>
    <submittedName>
        <fullName evidence="5">Homocysteine S-methyltransferase</fullName>
    </submittedName>
</protein>
<comment type="cofactor">
    <cofactor evidence="3">
        <name>Zn(2+)</name>
        <dbReference type="ChEBI" id="CHEBI:29105"/>
    </cofactor>
</comment>
<keyword evidence="3" id="KW-0862">Zinc</keyword>
<dbReference type="AlphaFoldDB" id="A0A1G9S8G1"/>
<evidence type="ECO:0000259" key="4">
    <source>
        <dbReference type="PROSITE" id="PS50970"/>
    </source>
</evidence>
<dbReference type="RefSeq" id="WP_089890965.1">
    <property type="nucleotide sequence ID" value="NZ_FNGV01000007.1"/>
</dbReference>
<accession>A0A1G9S8G1</accession>
<feature type="binding site" evidence="3">
    <location>
        <position position="221"/>
    </location>
    <ligand>
        <name>Zn(2+)</name>
        <dbReference type="ChEBI" id="CHEBI:29105"/>
    </ligand>
</feature>
<organism evidence="5 6">
    <name type="scientific">Kriegella aquimaris</name>
    <dbReference type="NCBI Taxonomy" id="192904"/>
    <lineage>
        <taxon>Bacteria</taxon>
        <taxon>Pseudomonadati</taxon>
        <taxon>Bacteroidota</taxon>
        <taxon>Flavobacteriia</taxon>
        <taxon>Flavobacteriales</taxon>
        <taxon>Flavobacteriaceae</taxon>
        <taxon>Kriegella</taxon>
    </lineage>
</organism>
<dbReference type="STRING" id="192904.SAMN04488514_107161"/>
<keyword evidence="3" id="KW-0479">Metal-binding</keyword>
<keyword evidence="1 3" id="KW-0489">Methyltransferase</keyword>
<feature type="binding site" evidence="3">
    <location>
        <position position="290"/>
    </location>
    <ligand>
        <name>Zn(2+)</name>
        <dbReference type="ChEBI" id="CHEBI:29105"/>
    </ligand>
</feature>